<evidence type="ECO:0000256" key="1">
    <source>
        <dbReference type="SAM" id="Coils"/>
    </source>
</evidence>
<dbReference type="Proteomes" id="UP000838686">
    <property type="component" value="Unassembled WGS sequence"/>
</dbReference>
<accession>A0ABM9C4F3</accession>
<keyword evidence="1" id="KW-0175">Coiled coil</keyword>
<evidence type="ECO:0000256" key="2">
    <source>
        <dbReference type="SAM" id="MobiDB-lite"/>
    </source>
</evidence>
<gene>
    <name evidence="3" type="ORF">PAECIP111893_01756</name>
</gene>
<feature type="coiled-coil region" evidence="1">
    <location>
        <begin position="168"/>
        <end position="209"/>
    </location>
</feature>
<keyword evidence="4" id="KW-1185">Reference proteome</keyword>
<comment type="caution">
    <text evidence="3">The sequence shown here is derived from an EMBL/GenBank/DDBJ whole genome shotgun (WGS) entry which is preliminary data.</text>
</comment>
<organism evidence="3 4">
    <name type="scientific">Paenibacillus plantiphilus</name>
    <dbReference type="NCBI Taxonomy" id="2905650"/>
    <lineage>
        <taxon>Bacteria</taxon>
        <taxon>Bacillati</taxon>
        <taxon>Bacillota</taxon>
        <taxon>Bacilli</taxon>
        <taxon>Bacillales</taxon>
        <taxon>Paenibacillaceae</taxon>
        <taxon>Paenibacillus</taxon>
    </lineage>
</organism>
<name>A0ABM9C4F3_9BACL</name>
<dbReference type="EMBL" id="CAKMMF010000007">
    <property type="protein sequence ID" value="CAH1201877.1"/>
    <property type="molecule type" value="Genomic_DNA"/>
</dbReference>
<evidence type="ECO:0000313" key="4">
    <source>
        <dbReference type="Proteomes" id="UP000838686"/>
    </source>
</evidence>
<feature type="coiled-coil region" evidence="1">
    <location>
        <begin position="69"/>
        <end position="124"/>
    </location>
</feature>
<sequence length="237" mass="27687">MIPPFFKKKDSSGKQLDQSPKSQENHPAQSNEELNEESAGHAAEENAVIMNTANRANMDKKSLDLVFAVEQMIQARQHMELNINELQDRLTHSGGHVERLTRDIKNLNKVIEERERSILELEHKLIEKNLKVDQVMEDYREQQILHANETEELKNVIDLEQQKYVNLLQKHNETHADKQKKINEQEEKIGRVEAEITHLRGKYEAMRQEKTYLANMISDFTNRMSIPHGQSQSERKD</sequence>
<evidence type="ECO:0000313" key="3">
    <source>
        <dbReference type="EMBL" id="CAH1201877.1"/>
    </source>
</evidence>
<feature type="compositionally biased region" description="Polar residues" evidence="2">
    <location>
        <begin position="13"/>
        <end position="32"/>
    </location>
</feature>
<protein>
    <submittedName>
        <fullName evidence="3">Uncharacterized protein</fullName>
    </submittedName>
</protein>
<feature type="region of interest" description="Disordered" evidence="2">
    <location>
        <begin position="1"/>
        <end position="41"/>
    </location>
</feature>
<reference evidence="3" key="1">
    <citation type="submission" date="2022-01" db="EMBL/GenBank/DDBJ databases">
        <authorList>
            <person name="Criscuolo A."/>
        </authorList>
    </citation>
    <scope>NUCLEOTIDE SEQUENCE</scope>
    <source>
        <strain evidence="3">CIP111893</strain>
    </source>
</reference>
<dbReference type="RefSeq" id="WP_236340093.1">
    <property type="nucleotide sequence ID" value="NZ_CAKMMF010000007.1"/>
</dbReference>
<proteinExistence type="predicted"/>